<feature type="region of interest" description="Disordered" evidence="1">
    <location>
        <begin position="35"/>
        <end position="74"/>
    </location>
</feature>
<dbReference type="AlphaFoldDB" id="A0A0C9Y0F4"/>
<protein>
    <submittedName>
        <fullName evidence="2">Uncharacterized protein</fullName>
    </submittedName>
</protein>
<name>A0A0C9Y0F4_9AGAR</name>
<evidence type="ECO:0000256" key="1">
    <source>
        <dbReference type="SAM" id="MobiDB-lite"/>
    </source>
</evidence>
<feature type="non-terminal residue" evidence="2">
    <location>
        <position position="1"/>
    </location>
</feature>
<reference evidence="3" key="2">
    <citation type="submission" date="2015-01" db="EMBL/GenBank/DDBJ databases">
        <title>Evolutionary Origins and Diversification of the Mycorrhizal Mutualists.</title>
        <authorList>
            <consortium name="DOE Joint Genome Institute"/>
            <consortium name="Mycorrhizal Genomics Consortium"/>
            <person name="Kohler A."/>
            <person name="Kuo A."/>
            <person name="Nagy L.G."/>
            <person name="Floudas D."/>
            <person name="Copeland A."/>
            <person name="Barry K.W."/>
            <person name="Cichocki N."/>
            <person name="Veneault-Fourrey C."/>
            <person name="LaButti K."/>
            <person name="Lindquist E.A."/>
            <person name="Lipzen A."/>
            <person name="Lundell T."/>
            <person name="Morin E."/>
            <person name="Murat C."/>
            <person name="Riley R."/>
            <person name="Ohm R."/>
            <person name="Sun H."/>
            <person name="Tunlid A."/>
            <person name="Henrissat B."/>
            <person name="Grigoriev I.V."/>
            <person name="Hibbett D.S."/>
            <person name="Martin F."/>
        </authorList>
    </citation>
    <scope>NUCLEOTIDE SEQUENCE [LARGE SCALE GENOMIC DNA]</scope>
    <source>
        <strain evidence="3">LaAM-08-1</strain>
    </source>
</reference>
<evidence type="ECO:0000313" key="3">
    <source>
        <dbReference type="Proteomes" id="UP000054477"/>
    </source>
</evidence>
<dbReference type="HOGENOM" id="CLU_2694514_0_0_1"/>
<gene>
    <name evidence="2" type="ORF">K443DRAFT_653726</name>
</gene>
<organism evidence="2 3">
    <name type="scientific">Laccaria amethystina LaAM-08-1</name>
    <dbReference type="NCBI Taxonomy" id="1095629"/>
    <lineage>
        <taxon>Eukaryota</taxon>
        <taxon>Fungi</taxon>
        <taxon>Dikarya</taxon>
        <taxon>Basidiomycota</taxon>
        <taxon>Agaricomycotina</taxon>
        <taxon>Agaricomycetes</taxon>
        <taxon>Agaricomycetidae</taxon>
        <taxon>Agaricales</taxon>
        <taxon>Agaricineae</taxon>
        <taxon>Hydnangiaceae</taxon>
        <taxon>Laccaria</taxon>
    </lineage>
</organism>
<keyword evidence="3" id="KW-1185">Reference proteome</keyword>
<feature type="compositionally biased region" description="Low complexity" evidence="1">
    <location>
        <begin position="39"/>
        <end position="51"/>
    </location>
</feature>
<proteinExistence type="predicted"/>
<reference evidence="2 3" key="1">
    <citation type="submission" date="2014-04" db="EMBL/GenBank/DDBJ databases">
        <authorList>
            <consortium name="DOE Joint Genome Institute"/>
            <person name="Kuo A."/>
            <person name="Kohler A."/>
            <person name="Nagy L.G."/>
            <person name="Floudas D."/>
            <person name="Copeland A."/>
            <person name="Barry K.W."/>
            <person name="Cichocki N."/>
            <person name="Veneault-Fourrey C."/>
            <person name="LaButti K."/>
            <person name="Lindquist E.A."/>
            <person name="Lipzen A."/>
            <person name="Lundell T."/>
            <person name="Morin E."/>
            <person name="Murat C."/>
            <person name="Sun H."/>
            <person name="Tunlid A."/>
            <person name="Henrissat B."/>
            <person name="Grigoriev I.V."/>
            <person name="Hibbett D.S."/>
            <person name="Martin F."/>
            <person name="Nordberg H.P."/>
            <person name="Cantor M.N."/>
            <person name="Hua S.X."/>
        </authorList>
    </citation>
    <scope>NUCLEOTIDE SEQUENCE [LARGE SCALE GENOMIC DNA]</scope>
    <source>
        <strain evidence="2 3">LaAM-08-1</strain>
    </source>
</reference>
<sequence>FLLFSSAIVDPALIVFSITATWLAFLCNDAQIDDPNTLSRSSTSHARSRSSACLSEGRDTSSSRRAGAWGERTF</sequence>
<dbReference type="EMBL" id="KN838580">
    <property type="protein sequence ID" value="KIK03447.1"/>
    <property type="molecule type" value="Genomic_DNA"/>
</dbReference>
<evidence type="ECO:0000313" key="2">
    <source>
        <dbReference type="EMBL" id="KIK03447.1"/>
    </source>
</evidence>
<accession>A0A0C9Y0F4</accession>
<dbReference type="Proteomes" id="UP000054477">
    <property type="component" value="Unassembled WGS sequence"/>
</dbReference>